<dbReference type="GO" id="GO:0031267">
    <property type="term" value="F:small GTPase binding"/>
    <property type="evidence" value="ECO:0007669"/>
    <property type="project" value="InterPro"/>
</dbReference>
<dbReference type="CDD" id="cd03567">
    <property type="entry name" value="VHS_GGA_metazoan"/>
    <property type="match status" value="1"/>
</dbReference>
<feature type="non-terminal residue" evidence="10">
    <location>
        <position position="385"/>
    </location>
</feature>
<organism evidence="10 11">
    <name type="scientific">Heterotrigona itama</name>
    <dbReference type="NCBI Taxonomy" id="395501"/>
    <lineage>
        <taxon>Eukaryota</taxon>
        <taxon>Metazoa</taxon>
        <taxon>Ecdysozoa</taxon>
        <taxon>Arthropoda</taxon>
        <taxon>Hexapoda</taxon>
        <taxon>Insecta</taxon>
        <taxon>Pterygota</taxon>
        <taxon>Neoptera</taxon>
        <taxon>Endopterygota</taxon>
        <taxon>Hymenoptera</taxon>
        <taxon>Apocrita</taxon>
        <taxon>Aculeata</taxon>
        <taxon>Apoidea</taxon>
        <taxon>Anthophila</taxon>
        <taxon>Apidae</taxon>
        <taxon>Heterotrigona</taxon>
    </lineage>
</organism>
<evidence type="ECO:0008006" key="12">
    <source>
        <dbReference type="Google" id="ProtNLM"/>
    </source>
</evidence>
<dbReference type="GO" id="GO:0005802">
    <property type="term" value="C:trans-Golgi network"/>
    <property type="evidence" value="ECO:0007669"/>
    <property type="project" value="InterPro"/>
</dbReference>
<dbReference type="GO" id="GO:0034394">
    <property type="term" value="P:protein localization to cell surface"/>
    <property type="evidence" value="ECO:0007669"/>
    <property type="project" value="TreeGrafter"/>
</dbReference>
<dbReference type="Pfam" id="PF03127">
    <property type="entry name" value="GAT"/>
    <property type="match status" value="1"/>
</dbReference>
<dbReference type="InterPro" id="IPR041198">
    <property type="entry name" value="GGA_N-GAT"/>
</dbReference>
<dbReference type="Gene3D" id="1.25.40.90">
    <property type="match status" value="1"/>
</dbReference>
<dbReference type="EMBL" id="CAJDYZ010011344">
    <property type="protein sequence ID" value="CAD1479358.1"/>
    <property type="molecule type" value="Genomic_DNA"/>
</dbReference>
<evidence type="ECO:0000256" key="1">
    <source>
        <dbReference type="ARBA" id="ARBA00004150"/>
    </source>
</evidence>
<evidence type="ECO:0000256" key="2">
    <source>
        <dbReference type="ARBA" id="ARBA00004412"/>
    </source>
</evidence>
<dbReference type="InterPro" id="IPR038425">
    <property type="entry name" value="GAT_sf"/>
</dbReference>
<protein>
    <recommendedName>
        <fullName evidence="12">VHS domain-containing protein</fullName>
    </recommendedName>
</protein>
<dbReference type="PROSITE" id="PS50179">
    <property type="entry name" value="VHS"/>
    <property type="match status" value="1"/>
</dbReference>
<dbReference type="SMART" id="SM00288">
    <property type="entry name" value="VHS"/>
    <property type="match status" value="1"/>
</dbReference>
<evidence type="ECO:0000256" key="6">
    <source>
        <dbReference type="ARBA" id="ARBA00022927"/>
    </source>
</evidence>
<feature type="region of interest" description="Disordered" evidence="7">
    <location>
        <begin position="289"/>
        <end position="311"/>
    </location>
</feature>
<evidence type="ECO:0000313" key="10">
    <source>
        <dbReference type="EMBL" id="CAD1479358.1"/>
    </source>
</evidence>
<evidence type="ECO:0000256" key="3">
    <source>
        <dbReference type="ARBA" id="ARBA00008099"/>
    </source>
</evidence>
<name>A0A6V7HK53_9HYME</name>
<accession>A0A6V7HK53</accession>
<keyword evidence="5" id="KW-0832">Ubl conjugation</keyword>
<dbReference type="InterPro" id="IPR008942">
    <property type="entry name" value="ENTH_VHS"/>
</dbReference>
<dbReference type="PROSITE" id="PS50909">
    <property type="entry name" value="GAT"/>
    <property type="match status" value="1"/>
</dbReference>
<dbReference type="GO" id="GO:0043130">
    <property type="term" value="F:ubiquitin binding"/>
    <property type="evidence" value="ECO:0007669"/>
    <property type="project" value="InterPro"/>
</dbReference>
<keyword evidence="4" id="KW-0813">Transport</keyword>
<evidence type="ECO:0000313" key="11">
    <source>
        <dbReference type="Proteomes" id="UP000752696"/>
    </source>
</evidence>
<feature type="domain" description="VHS" evidence="8">
    <location>
        <begin position="2"/>
        <end position="132"/>
    </location>
</feature>
<sequence length="385" mass="43420">RVTNPQNQNPDIAATEAFCVMLIKESEGIQIGTKLLALRIQSSNETEALQALALLDTCMRRCGSSFHAEVGKFRFLNEMIRLVSPKYLGDKTPAMVRQKVLQLLHTWTREYPKELKIKEAYEMLRKQGIEDNSMSLNNTQDEGLKTLKAKSTIFDDEEKSKLLQKLLRSKNPDDLQAANRLIKTMVREDERRVQLNSRRIMELESVHNNAKLLSEMLDSYNCNETSTEDLELMKELYQACERLKPTVLRLANETYQDNEGMLGDVLAASDELEQVFEKYTAVTVHGKCVKPKADSKPKTDSDNSPYLLDLSSPTENISLESDGVNASYNAMMTNHQSDMEVLGDIFSSLGKSEKSKISSVSDANLLMTDSVMQPLNVLPKNKKGP</sequence>
<comment type="caution">
    <text evidence="10">The sequence shown here is derived from an EMBL/GenBank/DDBJ whole genome shotgun (WGS) entry which is preliminary data.</text>
</comment>
<dbReference type="OrthoDB" id="447025at2759"/>
<dbReference type="AlphaFoldDB" id="A0A6V7HK53"/>
<proteinExistence type="inferred from homology"/>
<evidence type="ECO:0000259" key="8">
    <source>
        <dbReference type="PROSITE" id="PS50179"/>
    </source>
</evidence>
<dbReference type="Proteomes" id="UP000752696">
    <property type="component" value="Unassembled WGS sequence"/>
</dbReference>
<evidence type="ECO:0000256" key="4">
    <source>
        <dbReference type="ARBA" id="ARBA00022448"/>
    </source>
</evidence>
<dbReference type="PANTHER" id="PTHR45905:SF1">
    <property type="entry name" value="GOLGI-LOCALIZED, GAMMA-ADAPTIN EAR CONTAINING, ARF BINDING PROTEIN"/>
    <property type="match status" value="1"/>
</dbReference>
<comment type="subcellular location">
    <subcellularLocation>
        <location evidence="2">Early endosome</location>
    </subcellularLocation>
    <subcellularLocation>
        <location evidence="1">Golgi apparatus</location>
        <location evidence="1">trans-Golgi network membrane</location>
        <topology evidence="1">Peripheral membrane protein</topology>
    </subcellularLocation>
</comment>
<dbReference type="Pfam" id="PF00790">
    <property type="entry name" value="VHS"/>
    <property type="match status" value="1"/>
</dbReference>
<dbReference type="Pfam" id="PF18308">
    <property type="entry name" value="GGA_N-GAT"/>
    <property type="match status" value="1"/>
</dbReference>
<dbReference type="SUPFAM" id="SSF48464">
    <property type="entry name" value="ENTH/VHS domain"/>
    <property type="match status" value="1"/>
</dbReference>
<keyword evidence="6" id="KW-0653">Protein transport</keyword>
<dbReference type="InterPro" id="IPR004152">
    <property type="entry name" value="GAT_dom"/>
</dbReference>
<evidence type="ECO:0000256" key="5">
    <source>
        <dbReference type="ARBA" id="ARBA00022843"/>
    </source>
</evidence>
<feature type="compositionally biased region" description="Basic and acidic residues" evidence="7">
    <location>
        <begin position="291"/>
        <end position="301"/>
    </location>
</feature>
<dbReference type="InterPro" id="IPR002014">
    <property type="entry name" value="VHS_dom"/>
</dbReference>
<reference evidence="10" key="1">
    <citation type="submission" date="2020-07" db="EMBL/GenBank/DDBJ databases">
        <authorList>
            <person name="Nazaruddin N."/>
        </authorList>
    </citation>
    <scope>NUCLEOTIDE SEQUENCE</scope>
</reference>
<evidence type="ECO:0000256" key="7">
    <source>
        <dbReference type="SAM" id="MobiDB-lite"/>
    </source>
</evidence>
<feature type="domain" description="GAT" evidence="9">
    <location>
        <begin position="156"/>
        <end position="284"/>
    </location>
</feature>
<dbReference type="InterPro" id="IPR027422">
    <property type="entry name" value="GGA1-3"/>
</dbReference>
<gene>
    <name evidence="10" type="ORF">MHI_LOCUS852615</name>
</gene>
<dbReference type="PANTHER" id="PTHR45905">
    <property type="entry name" value="GOLGI-LOCALIZED, GAMMA-ADAPTIN EAR CONTAINING, ARF BINDING PROTEIN"/>
    <property type="match status" value="1"/>
</dbReference>
<dbReference type="CDD" id="cd14234">
    <property type="entry name" value="GAT_GGA_meta"/>
    <property type="match status" value="1"/>
</dbReference>
<dbReference type="Gene3D" id="1.20.58.160">
    <property type="match status" value="1"/>
</dbReference>
<dbReference type="GO" id="GO:0005769">
    <property type="term" value="C:early endosome"/>
    <property type="evidence" value="ECO:0007669"/>
    <property type="project" value="UniProtKB-SubCell"/>
</dbReference>
<dbReference type="FunFam" id="1.20.5.170:FF:000023">
    <property type="entry name" value="ADP-ribosylation factor-binding protein GGA3 isoform X1"/>
    <property type="match status" value="1"/>
</dbReference>
<dbReference type="GO" id="GO:0006886">
    <property type="term" value="P:intracellular protein transport"/>
    <property type="evidence" value="ECO:0007669"/>
    <property type="project" value="InterPro"/>
</dbReference>
<evidence type="ECO:0000259" key="9">
    <source>
        <dbReference type="PROSITE" id="PS50909"/>
    </source>
</evidence>
<comment type="similarity">
    <text evidence="3">Belongs to the GGA protein family.</text>
</comment>
<dbReference type="GO" id="GO:0035091">
    <property type="term" value="F:phosphatidylinositol binding"/>
    <property type="evidence" value="ECO:0007669"/>
    <property type="project" value="InterPro"/>
</dbReference>
<dbReference type="Gene3D" id="1.20.5.170">
    <property type="match status" value="1"/>
</dbReference>
<dbReference type="GO" id="GO:0006893">
    <property type="term" value="P:Golgi to plasma membrane transport"/>
    <property type="evidence" value="ECO:0007669"/>
    <property type="project" value="TreeGrafter"/>
</dbReference>
<keyword evidence="11" id="KW-1185">Reference proteome</keyword>
<dbReference type="SUPFAM" id="SSF89009">
    <property type="entry name" value="GAT-like domain"/>
    <property type="match status" value="1"/>
</dbReference>